<dbReference type="InterPro" id="IPR036291">
    <property type="entry name" value="NAD(P)-bd_dom_sf"/>
</dbReference>
<feature type="signal peptide" evidence="4">
    <location>
        <begin position="1"/>
        <end position="19"/>
    </location>
</feature>
<dbReference type="PROSITE" id="PS00061">
    <property type="entry name" value="ADH_SHORT"/>
    <property type="match status" value="1"/>
</dbReference>
<comment type="caution">
    <text evidence="5">The sequence shown here is derived from an EMBL/GenBank/DDBJ whole genome shotgun (WGS) entry which is preliminary data.</text>
</comment>
<name>A0AAV7YQZ7_9EUKA</name>
<dbReference type="PRINTS" id="PR00081">
    <property type="entry name" value="GDHRDH"/>
</dbReference>
<dbReference type="InterPro" id="IPR020904">
    <property type="entry name" value="Sc_DH/Rdtase_CS"/>
</dbReference>
<dbReference type="PANTHER" id="PTHR24321">
    <property type="entry name" value="DEHYDROGENASES, SHORT CHAIN"/>
    <property type="match status" value="1"/>
</dbReference>
<reference evidence="5" key="1">
    <citation type="submission" date="2022-08" db="EMBL/GenBank/DDBJ databases">
        <title>Novel sulphate-reducing endosymbionts in the free-living metamonad Anaeramoeba.</title>
        <authorList>
            <person name="Jerlstrom-Hultqvist J."/>
            <person name="Cepicka I."/>
            <person name="Gallot-Lavallee L."/>
            <person name="Salas-Leiva D."/>
            <person name="Curtis B.A."/>
            <person name="Zahonova K."/>
            <person name="Pipaliya S."/>
            <person name="Dacks J."/>
            <person name="Roger A.J."/>
        </authorList>
    </citation>
    <scope>NUCLEOTIDE SEQUENCE</scope>
    <source>
        <strain evidence="5">Busselton2</strain>
    </source>
</reference>
<evidence type="ECO:0000313" key="5">
    <source>
        <dbReference type="EMBL" id="KAJ3432192.1"/>
    </source>
</evidence>
<dbReference type="FunFam" id="3.40.50.720:FF:000084">
    <property type="entry name" value="Short-chain dehydrogenase reductase"/>
    <property type="match status" value="1"/>
</dbReference>
<keyword evidence="2" id="KW-0560">Oxidoreductase</keyword>
<dbReference type="SUPFAM" id="SSF51735">
    <property type="entry name" value="NAD(P)-binding Rossmann-fold domains"/>
    <property type="match status" value="1"/>
</dbReference>
<gene>
    <name evidence="5" type="ORF">M0812_21123</name>
</gene>
<dbReference type="GO" id="GO:0016491">
    <property type="term" value="F:oxidoreductase activity"/>
    <property type="evidence" value="ECO:0007669"/>
    <property type="project" value="UniProtKB-KW"/>
</dbReference>
<dbReference type="PRINTS" id="PR00080">
    <property type="entry name" value="SDRFAMILY"/>
</dbReference>
<feature type="chain" id="PRO_5043372786" evidence="4">
    <location>
        <begin position="20"/>
        <end position="305"/>
    </location>
</feature>
<evidence type="ECO:0000256" key="4">
    <source>
        <dbReference type="SAM" id="SignalP"/>
    </source>
</evidence>
<comment type="similarity">
    <text evidence="1 3">Belongs to the short-chain dehydrogenases/reductases (SDR) family.</text>
</comment>
<dbReference type="Proteomes" id="UP001146793">
    <property type="component" value="Unassembled WGS sequence"/>
</dbReference>
<dbReference type="InterPro" id="IPR002347">
    <property type="entry name" value="SDR_fam"/>
</dbReference>
<dbReference type="Gene3D" id="3.40.50.720">
    <property type="entry name" value="NAD(P)-binding Rossmann-like Domain"/>
    <property type="match status" value="1"/>
</dbReference>
<dbReference type="Pfam" id="PF00106">
    <property type="entry name" value="adh_short"/>
    <property type="match status" value="1"/>
</dbReference>
<evidence type="ECO:0000256" key="3">
    <source>
        <dbReference type="RuleBase" id="RU000363"/>
    </source>
</evidence>
<evidence type="ECO:0000313" key="6">
    <source>
        <dbReference type="Proteomes" id="UP001146793"/>
    </source>
</evidence>
<dbReference type="AlphaFoldDB" id="A0AAV7YQZ7"/>
<proteinExistence type="inferred from homology"/>
<keyword evidence="4" id="KW-0732">Signal</keyword>
<dbReference type="PANTHER" id="PTHR24321:SF8">
    <property type="entry name" value="ESTRADIOL 17-BETA-DEHYDROGENASE 8-RELATED"/>
    <property type="match status" value="1"/>
</dbReference>
<sequence length="305" mass="33479">MKLLGYCFFFSLLIFSTLCAEFTGKVVLVTGGTTGIGFATAMGFARKGAKVTILARDAHPKYYSGASAVKEIENDPEVIEAKGEVFFIKADTREYLEMKQAIQTIVSHYGTLDIAINDAGIGGFLGSMDEIPENFALSEHDPIKNNLYGTFNSMRAETEYWNNHTIDGIIVNLSSYNGIRSCPTCSMYSASKYGIIGLTKSVALEYINGSPRIRVNAIAPGLIDTFLTRNQVNYITDHKQVWDAPLVPEDSELWQKYKDTFANNLQGKRLGKPEELANAIIFLCGPQAEKITGSVFPVDDGSSAF</sequence>
<evidence type="ECO:0000256" key="1">
    <source>
        <dbReference type="ARBA" id="ARBA00006484"/>
    </source>
</evidence>
<protein>
    <submittedName>
        <fullName evidence="5">Dehydrogenases short chain</fullName>
    </submittedName>
</protein>
<dbReference type="CDD" id="cd05233">
    <property type="entry name" value="SDR_c"/>
    <property type="match status" value="1"/>
</dbReference>
<organism evidence="5 6">
    <name type="scientific">Anaeramoeba flamelloides</name>
    <dbReference type="NCBI Taxonomy" id="1746091"/>
    <lineage>
        <taxon>Eukaryota</taxon>
        <taxon>Metamonada</taxon>
        <taxon>Anaeramoebidae</taxon>
        <taxon>Anaeramoeba</taxon>
    </lineage>
</organism>
<dbReference type="EMBL" id="JANTQA010000047">
    <property type="protein sequence ID" value="KAJ3432192.1"/>
    <property type="molecule type" value="Genomic_DNA"/>
</dbReference>
<evidence type="ECO:0000256" key="2">
    <source>
        <dbReference type="ARBA" id="ARBA00023002"/>
    </source>
</evidence>
<accession>A0AAV7YQZ7</accession>